<sequence>MDALEDITTRGNRLMEECCRVFSRQAGNHCSHSSNPFLERLSAGWIKVNVDVAGSSLNRIAGIGDLFQIMSGDGYMRRIAVELDCLEVVKIVNLGSATMKESALVLSIKRWLNRDWQVRVYYVGCGCKRVADKLAARGCGLLF</sequence>
<dbReference type="Pfam" id="PF13456">
    <property type="entry name" value="RVT_3"/>
    <property type="match status" value="1"/>
</dbReference>
<gene>
    <name evidence="2" type="ORF">V6N12_068499</name>
</gene>
<dbReference type="InterPro" id="IPR002156">
    <property type="entry name" value="RNaseH_domain"/>
</dbReference>
<evidence type="ECO:0000313" key="2">
    <source>
        <dbReference type="EMBL" id="KAK8584253.1"/>
    </source>
</evidence>
<proteinExistence type="predicted"/>
<feature type="domain" description="RNase H type-1" evidence="1">
    <location>
        <begin position="76"/>
        <end position="137"/>
    </location>
</feature>
<organism evidence="2 3">
    <name type="scientific">Hibiscus sabdariffa</name>
    <name type="common">roselle</name>
    <dbReference type="NCBI Taxonomy" id="183260"/>
    <lineage>
        <taxon>Eukaryota</taxon>
        <taxon>Viridiplantae</taxon>
        <taxon>Streptophyta</taxon>
        <taxon>Embryophyta</taxon>
        <taxon>Tracheophyta</taxon>
        <taxon>Spermatophyta</taxon>
        <taxon>Magnoliopsida</taxon>
        <taxon>eudicotyledons</taxon>
        <taxon>Gunneridae</taxon>
        <taxon>Pentapetalae</taxon>
        <taxon>rosids</taxon>
        <taxon>malvids</taxon>
        <taxon>Malvales</taxon>
        <taxon>Malvaceae</taxon>
        <taxon>Malvoideae</taxon>
        <taxon>Hibiscus</taxon>
    </lineage>
</organism>
<dbReference type="EMBL" id="JBBPBM010000005">
    <property type="protein sequence ID" value="KAK8584253.1"/>
    <property type="molecule type" value="Genomic_DNA"/>
</dbReference>
<evidence type="ECO:0000313" key="3">
    <source>
        <dbReference type="Proteomes" id="UP001472677"/>
    </source>
</evidence>
<keyword evidence="3" id="KW-1185">Reference proteome</keyword>
<dbReference type="Proteomes" id="UP001472677">
    <property type="component" value="Unassembled WGS sequence"/>
</dbReference>
<reference evidence="2 3" key="1">
    <citation type="journal article" date="2024" name="G3 (Bethesda)">
        <title>Genome assembly of Hibiscus sabdariffa L. provides insights into metabolisms of medicinal natural products.</title>
        <authorList>
            <person name="Kim T."/>
        </authorList>
    </citation>
    <scope>NUCLEOTIDE SEQUENCE [LARGE SCALE GENOMIC DNA]</scope>
    <source>
        <strain evidence="2">TK-2024</strain>
        <tissue evidence="2">Old leaves</tissue>
    </source>
</reference>
<comment type="caution">
    <text evidence="2">The sequence shown here is derived from an EMBL/GenBank/DDBJ whole genome shotgun (WGS) entry which is preliminary data.</text>
</comment>
<evidence type="ECO:0000259" key="1">
    <source>
        <dbReference type="Pfam" id="PF13456"/>
    </source>
</evidence>
<accession>A0ABR2FQH1</accession>
<name>A0ABR2FQH1_9ROSI</name>
<protein>
    <recommendedName>
        <fullName evidence="1">RNase H type-1 domain-containing protein</fullName>
    </recommendedName>
</protein>